<sequence length="151" mass="16464">MRSWCPRALGPWVPQDWVGPPPRGPTIPDEGCLQDFVLGTVAALLALVLSVFYPLVSQSRWRRAHLWAAAVSWPTYLPASRVSPLWWGTALGPGPQRVHLVGEVGPEAPAGAQHPRVGVHPAICPFLLLLRPLAWGLALPNLLLLFKALIK</sequence>
<evidence type="ECO:0000313" key="2">
    <source>
        <dbReference type="Ensembl" id="ENSOCUP00000039146.1"/>
    </source>
</evidence>
<organism evidence="2 3">
    <name type="scientific">Oryctolagus cuniculus</name>
    <name type="common">Rabbit</name>
    <dbReference type="NCBI Taxonomy" id="9986"/>
    <lineage>
        <taxon>Eukaryota</taxon>
        <taxon>Metazoa</taxon>
        <taxon>Chordata</taxon>
        <taxon>Craniata</taxon>
        <taxon>Vertebrata</taxon>
        <taxon>Euteleostomi</taxon>
        <taxon>Mammalia</taxon>
        <taxon>Eutheria</taxon>
        <taxon>Euarchontoglires</taxon>
        <taxon>Glires</taxon>
        <taxon>Lagomorpha</taxon>
        <taxon>Leporidae</taxon>
        <taxon>Oryctolagus</taxon>
    </lineage>
</organism>
<proteinExistence type="predicted"/>
<dbReference type="InParanoid" id="A0A5F9CZS5"/>
<name>A0A5F9CZS5_RABIT</name>
<dbReference type="EMBL" id="AAGW02010605">
    <property type="status" value="NOT_ANNOTATED_CDS"/>
    <property type="molecule type" value="Genomic_DNA"/>
</dbReference>
<dbReference type="GeneTree" id="ENSGT00950000185305"/>
<keyword evidence="3" id="KW-1185">Reference proteome</keyword>
<reference evidence="2 3" key="1">
    <citation type="journal article" date="2011" name="Nature">
        <title>A high-resolution map of human evolutionary constraint using 29 mammals.</title>
        <authorList>
            <person name="Lindblad-Toh K."/>
            <person name="Garber M."/>
            <person name="Zuk O."/>
            <person name="Lin M.F."/>
            <person name="Parker B.J."/>
            <person name="Washietl S."/>
            <person name="Kheradpour P."/>
            <person name="Ernst J."/>
            <person name="Jordan G."/>
            <person name="Mauceli E."/>
            <person name="Ward L.D."/>
            <person name="Lowe C.B."/>
            <person name="Holloway A.K."/>
            <person name="Clamp M."/>
            <person name="Gnerre S."/>
            <person name="Alfoldi J."/>
            <person name="Beal K."/>
            <person name="Chang J."/>
            <person name="Clawson H."/>
            <person name="Cuff J."/>
            <person name="Di Palma F."/>
            <person name="Fitzgerald S."/>
            <person name="Flicek P."/>
            <person name="Guttman M."/>
            <person name="Hubisz M.J."/>
            <person name="Jaffe D.B."/>
            <person name="Jungreis I."/>
            <person name="Kent W.J."/>
            <person name="Kostka D."/>
            <person name="Lara M."/>
            <person name="Martins A.L."/>
            <person name="Massingham T."/>
            <person name="Moltke I."/>
            <person name="Raney B.J."/>
            <person name="Rasmussen M.D."/>
            <person name="Robinson J."/>
            <person name="Stark A."/>
            <person name="Vilella A.J."/>
            <person name="Wen J."/>
            <person name="Xie X."/>
            <person name="Zody M.C."/>
            <person name="Baldwin J."/>
            <person name="Bloom T."/>
            <person name="Chin C.W."/>
            <person name="Heiman D."/>
            <person name="Nicol R."/>
            <person name="Nusbaum C."/>
            <person name="Young S."/>
            <person name="Wilkinson J."/>
            <person name="Worley K.C."/>
            <person name="Kovar C.L."/>
            <person name="Muzny D.M."/>
            <person name="Gibbs R.A."/>
            <person name="Cree A."/>
            <person name="Dihn H.H."/>
            <person name="Fowler G."/>
            <person name="Jhangiani S."/>
            <person name="Joshi V."/>
            <person name="Lee S."/>
            <person name="Lewis L.R."/>
            <person name="Nazareth L.V."/>
            <person name="Okwuonu G."/>
            <person name="Santibanez J."/>
            <person name="Warren W.C."/>
            <person name="Mardis E.R."/>
            <person name="Weinstock G.M."/>
            <person name="Wilson R.K."/>
            <person name="Delehaunty K."/>
            <person name="Dooling D."/>
            <person name="Fronik C."/>
            <person name="Fulton L."/>
            <person name="Fulton B."/>
            <person name="Graves T."/>
            <person name="Minx P."/>
            <person name="Sodergren E."/>
            <person name="Birney E."/>
            <person name="Margulies E.H."/>
            <person name="Herrero J."/>
            <person name="Green E.D."/>
            <person name="Haussler D."/>
            <person name="Siepel A."/>
            <person name="Goldman N."/>
            <person name="Pollard K.S."/>
            <person name="Pedersen J.S."/>
            <person name="Lander E.S."/>
            <person name="Kellis M."/>
        </authorList>
    </citation>
    <scope>NUCLEOTIDE SEQUENCE [LARGE SCALE GENOMIC DNA]</scope>
    <source>
        <strain evidence="2 3">Thorbecke inbred</strain>
    </source>
</reference>
<dbReference type="Proteomes" id="UP000001811">
    <property type="component" value="Chromosome 2"/>
</dbReference>
<dbReference type="AlphaFoldDB" id="A0A5F9CZS5"/>
<evidence type="ECO:0000256" key="1">
    <source>
        <dbReference type="SAM" id="Phobius"/>
    </source>
</evidence>
<keyword evidence="1" id="KW-0472">Membrane</keyword>
<dbReference type="Bgee" id="ENSOCUG00000036928">
    <property type="expression patterns" value="Expressed in blood and 17 other cell types or tissues"/>
</dbReference>
<accession>A0A5F9CZS5</accession>
<protein>
    <submittedName>
        <fullName evidence="2">Uncharacterized protein</fullName>
    </submittedName>
</protein>
<reference evidence="2" key="3">
    <citation type="submission" date="2025-09" db="UniProtKB">
        <authorList>
            <consortium name="Ensembl"/>
        </authorList>
    </citation>
    <scope>IDENTIFICATION</scope>
    <source>
        <strain evidence="2">Thorbecke</strain>
    </source>
</reference>
<dbReference type="STRING" id="9986.ENSOCUP00000039146"/>
<feature type="transmembrane region" description="Helical" evidence="1">
    <location>
        <begin position="36"/>
        <end position="56"/>
    </location>
</feature>
<reference evidence="2" key="2">
    <citation type="submission" date="2025-08" db="UniProtKB">
        <authorList>
            <consortium name="Ensembl"/>
        </authorList>
    </citation>
    <scope>IDENTIFICATION</scope>
    <source>
        <strain evidence="2">Thorbecke</strain>
    </source>
</reference>
<dbReference type="Ensembl" id="ENSOCUT00000042982.1">
    <property type="protein sequence ID" value="ENSOCUP00000039146.1"/>
    <property type="gene ID" value="ENSOCUG00000036928.1"/>
</dbReference>
<evidence type="ECO:0000313" key="3">
    <source>
        <dbReference type="Proteomes" id="UP000001811"/>
    </source>
</evidence>
<keyword evidence="1" id="KW-1133">Transmembrane helix</keyword>
<keyword evidence="1" id="KW-0812">Transmembrane</keyword>